<keyword evidence="3" id="KW-1185">Reference proteome</keyword>
<dbReference type="GO" id="GO:0016020">
    <property type="term" value="C:membrane"/>
    <property type="evidence" value="ECO:0007669"/>
    <property type="project" value="GOC"/>
</dbReference>
<sequence>MTVGGSRPFTVATANAASGRDRRGRIDAASWARWSDAATALDIDVLAVQEVDHRLPRSGEVDQTSVLADRLRGDGPAWSARLAAAVHGTPGSLAGVRPAAPVADDRPEEPSYGVALLSRHPVTAWRELRLGPSRVRLPVPLPPGSGRRLLWVPDEPRVALAAVVAAPDGPVSVVTTHLSFAPLRARAQLRDVARWCADLPRPLVLLGDLNLPPRLVRFPGAPALHAPTHPAHRPRVQLDHVLLDDPARRYVVGDAATYRVADSDHRAARVELVRRARAATDVMGADGGTRPLV</sequence>
<feature type="domain" description="Endonuclease/exonuclease/phosphatase" evidence="1">
    <location>
        <begin position="13"/>
        <end position="265"/>
    </location>
</feature>
<keyword evidence="2" id="KW-0540">Nuclease</keyword>
<dbReference type="EMBL" id="JAAGXA010000008">
    <property type="protein sequence ID" value="NEN79134.1"/>
    <property type="molecule type" value="Genomic_DNA"/>
</dbReference>
<dbReference type="SUPFAM" id="SSF56219">
    <property type="entry name" value="DNase I-like"/>
    <property type="match status" value="1"/>
</dbReference>
<keyword evidence="2" id="KW-0255">Endonuclease</keyword>
<dbReference type="RefSeq" id="WP_163772677.1">
    <property type="nucleotide sequence ID" value="NZ_JAAGXA010000008.1"/>
</dbReference>
<evidence type="ECO:0000313" key="2">
    <source>
        <dbReference type="EMBL" id="NEN79134.1"/>
    </source>
</evidence>
<dbReference type="AlphaFoldDB" id="A0A6P0HLK4"/>
<reference evidence="2 3" key="1">
    <citation type="journal article" date="2014" name="Int. J. Syst. Evol. Microbiol.">
        <title>Nocardioides zeae sp. nov., isolated from the stem of Zea mays.</title>
        <authorList>
            <person name="Glaeser S.P."/>
            <person name="McInroy J.A."/>
            <person name="Busse H.J."/>
            <person name="Kampfer P."/>
        </authorList>
    </citation>
    <scope>NUCLEOTIDE SEQUENCE [LARGE SCALE GENOMIC DNA]</scope>
    <source>
        <strain evidence="2 3">JCM 30728</strain>
    </source>
</reference>
<dbReference type="Gene3D" id="3.60.10.10">
    <property type="entry name" value="Endonuclease/exonuclease/phosphatase"/>
    <property type="match status" value="1"/>
</dbReference>
<comment type="caution">
    <text evidence="2">The sequence shown here is derived from an EMBL/GenBank/DDBJ whole genome shotgun (WGS) entry which is preliminary data.</text>
</comment>
<gene>
    <name evidence="2" type="ORF">G3T38_12675</name>
</gene>
<dbReference type="InterPro" id="IPR036691">
    <property type="entry name" value="Endo/exonu/phosph_ase_sf"/>
</dbReference>
<evidence type="ECO:0000259" key="1">
    <source>
        <dbReference type="Pfam" id="PF03372"/>
    </source>
</evidence>
<dbReference type="InterPro" id="IPR005135">
    <property type="entry name" value="Endo/exonuclease/phosphatase"/>
</dbReference>
<evidence type="ECO:0000313" key="3">
    <source>
        <dbReference type="Proteomes" id="UP000468687"/>
    </source>
</evidence>
<dbReference type="Proteomes" id="UP000468687">
    <property type="component" value="Unassembled WGS sequence"/>
</dbReference>
<accession>A0A6P0HLK4</accession>
<dbReference type="GO" id="GO:0004519">
    <property type="term" value="F:endonuclease activity"/>
    <property type="evidence" value="ECO:0007669"/>
    <property type="project" value="UniProtKB-KW"/>
</dbReference>
<protein>
    <submittedName>
        <fullName evidence="2">Endonuclease</fullName>
    </submittedName>
</protein>
<keyword evidence="2" id="KW-0378">Hydrolase</keyword>
<dbReference type="PANTHER" id="PTHR14859">
    <property type="entry name" value="CALCOFLUOR WHITE HYPERSENSITIVE PROTEIN PRECURSOR"/>
    <property type="match status" value="1"/>
</dbReference>
<dbReference type="InterPro" id="IPR051916">
    <property type="entry name" value="GPI-anchor_lipid_remodeler"/>
</dbReference>
<organism evidence="2 3">
    <name type="scientific">Nocardioides zeae</name>
    <dbReference type="NCBI Taxonomy" id="1457234"/>
    <lineage>
        <taxon>Bacteria</taxon>
        <taxon>Bacillati</taxon>
        <taxon>Actinomycetota</taxon>
        <taxon>Actinomycetes</taxon>
        <taxon>Propionibacteriales</taxon>
        <taxon>Nocardioidaceae</taxon>
        <taxon>Nocardioides</taxon>
    </lineage>
</organism>
<name>A0A6P0HLK4_9ACTN</name>
<dbReference type="GO" id="GO:0006506">
    <property type="term" value="P:GPI anchor biosynthetic process"/>
    <property type="evidence" value="ECO:0007669"/>
    <property type="project" value="TreeGrafter"/>
</dbReference>
<dbReference type="Pfam" id="PF03372">
    <property type="entry name" value="Exo_endo_phos"/>
    <property type="match status" value="1"/>
</dbReference>
<dbReference type="PANTHER" id="PTHR14859:SF1">
    <property type="entry name" value="PGAP2-INTERACTING PROTEIN"/>
    <property type="match status" value="1"/>
</dbReference>
<proteinExistence type="predicted"/>